<dbReference type="GO" id="GO:0003700">
    <property type="term" value="F:DNA-binding transcription factor activity"/>
    <property type="evidence" value="ECO:0007669"/>
    <property type="project" value="InterPro"/>
</dbReference>
<dbReference type="HOGENOM" id="CLU_000445_88_16_9"/>
<dbReference type="Gene3D" id="1.10.10.60">
    <property type="entry name" value="Homeodomain-like"/>
    <property type="match status" value="2"/>
</dbReference>
<dbReference type="InterPro" id="IPR037923">
    <property type="entry name" value="HTH-like"/>
</dbReference>
<feature type="domain" description="HTH araC/xylS-type" evidence="5">
    <location>
        <begin position="162"/>
        <end position="259"/>
    </location>
</feature>
<organism evidence="6 7">
    <name type="scientific">[Clostridium] ultunense Esp</name>
    <dbReference type="NCBI Taxonomy" id="1288971"/>
    <lineage>
        <taxon>Bacteria</taxon>
        <taxon>Bacillati</taxon>
        <taxon>Bacillota</taxon>
        <taxon>Tissierellia</taxon>
        <taxon>Tissierellales</taxon>
        <taxon>Tepidimicrobiaceae</taxon>
        <taxon>Schnuerera</taxon>
    </lineage>
</organism>
<evidence type="ECO:0000256" key="4">
    <source>
        <dbReference type="ARBA" id="ARBA00023163"/>
    </source>
</evidence>
<dbReference type="RefSeq" id="WP_005582869.1">
    <property type="nucleotide sequence ID" value="NZ_LT669839.1"/>
</dbReference>
<evidence type="ECO:0000256" key="1">
    <source>
        <dbReference type="ARBA" id="ARBA00023015"/>
    </source>
</evidence>
<dbReference type="Gene3D" id="2.60.120.10">
    <property type="entry name" value="Jelly Rolls"/>
    <property type="match status" value="1"/>
</dbReference>
<dbReference type="InterPro" id="IPR003313">
    <property type="entry name" value="AraC-bd"/>
</dbReference>
<dbReference type="PROSITE" id="PS01124">
    <property type="entry name" value="HTH_ARAC_FAMILY_2"/>
    <property type="match status" value="1"/>
</dbReference>
<protein>
    <submittedName>
        <fullName evidence="6">Putative transcription regulator, AraC family</fullName>
    </submittedName>
</protein>
<accession>M1Z6L3</accession>
<name>M1Z6L3_9FIRM</name>
<evidence type="ECO:0000256" key="2">
    <source>
        <dbReference type="ARBA" id="ARBA00023125"/>
    </source>
</evidence>
<dbReference type="AlphaFoldDB" id="M1Z6L3"/>
<sequence>MKGIKYYRPEIFNRFEIKTCSNVLHSYREHVHEELSFAYIEKGSTILNVRGKDYYIEAGEAVIIFPYVSHRCQPVDINDWKFTMVYIGDKLYKQIINSIDKKSSIRIKKLNDFELNRVKQLLNYLENHTNIYNREVKLINTLIQLFNTCHIDIQYQSDKKINSIKRYIEDHFLEEIRLKDIEDRFEVNKFVLIRNFKNKFNTTPSAYQLQLKINYGKHLLKDSDDIVDIALKSGFYDQAHFTKEFKKAYGITPLQYRKALKNQ</sequence>
<dbReference type="EMBL" id="LT669839">
    <property type="protein sequence ID" value="SHD78138.1"/>
    <property type="molecule type" value="Genomic_DNA"/>
</dbReference>
<dbReference type="SUPFAM" id="SSF51215">
    <property type="entry name" value="Regulatory protein AraC"/>
    <property type="match status" value="1"/>
</dbReference>
<keyword evidence="2" id="KW-0238">DNA-binding</keyword>
<keyword evidence="7" id="KW-1185">Reference proteome</keyword>
<keyword evidence="3" id="KW-0010">Activator</keyword>
<dbReference type="Proteomes" id="UP000245423">
    <property type="component" value="Chromosome 1"/>
</dbReference>
<dbReference type="InterPro" id="IPR009057">
    <property type="entry name" value="Homeodomain-like_sf"/>
</dbReference>
<dbReference type="InterPro" id="IPR018060">
    <property type="entry name" value="HTH_AraC"/>
</dbReference>
<evidence type="ECO:0000259" key="5">
    <source>
        <dbReference type="PROSITE" id="PS01124"/>
    </source>
</evidence>
<dbReference type="SUPFAM" id="SSF46689">
    <property type="entry name" value="Homeodomain-like"/>
    <property type="match status" value="2"/>
</dbReference>
<proteinExistence type="predicted"/>
<dbReference type="InterPro" id="IPR020449">
    <property type="entry name" value="Tscrpt_reg_AraC-type_HTH"/>
</dbReference>
<dbReference type="PANTHER" id="PTHR46796">
    <property type="entry name" value="HTH-TYPE TRANSCRIPTIONAL ACTIVATOR RHAS-RELATED"/>
    <property type="match status" value="1"/>
</dbReference>
<gene>
    <name evidence="6" type="ORF">CUESP1_2806</name>
</gene>
<dbReference type="SMART" id="SM00342">
    <property type="entry name" value="HTH_ARAC"/>
    <property type="match status" value="1"/>
</dbReference>
<dbReference type="GO" id="GO:0043565">
    <property type="term" value="F:sequence-specific DNA binding"/>
    <property type="evidence" value="ECO:0007669"/>
    <property type="project" value="InterPro"/>
</dbReference>
<dbReference type="PROSITE" id="PS00041">
    <property type="entry name" value="HTH_ARAC_FAMILY_1"/>
    <property type="match status" value="1"/>
</dbReference>
<keyword evidence="1" id="KW-0805">Transcription regulation</keyword>
<evidence type="ECO:0000256" key="3">
    <source>
        <dbReference type="ARBA" id="ARBA00023159"/>
    </source>
</evidence>
<dbReference type="OrthoDB" id="183331at2"/>
<dbReference type="InterPro" id="IPR050204">
    <property type="entry name" value="AraC_XylS_family_regulators"/>
</dbReference>
<dbReference type="InterPro" id="IPR018062">
    <property type="entry name" value="HTH_AraC-typ_CS"/>
</dbReference>
<dbReference type="Pfam" id="PF02311">
    <property type="entry name" value="AraC_binding"/>
    <property type="match status" value="1"/>
</dbReference>
<evidence type="ECO:0000313" key="6">
    <source>
        <dbReference type="EMBL" id="SHD78138.1"/>
    </source>
</evidence>
<evidence type="ECO:0000313" key="7">
    <source>
        <dbReference type="Proteomes" id="UP000245423"/>
    </source>
</evidence>
<dbReference type="Pfam" id="PF12833">
    <property type="entry name" value="HTH_18"/>
    <property type="match status" value="1"/>
</dbReference>
<keyword evidence="4" id="KW-0804">Transcription</keyword>
<dbReference type="InterPro" id="IPR014710">
    <property type="entry name" value="RmlC-like_jellyroll"/>
</dbReference>
<reference evidence="6" key="1">
    <citation type="submission" date="2016-11" db="EMBL/GenBank/DDBJ databases">
        <authorList>
            <person name="Manzoor S."/>
        </authorList>
    </citation>
    <scope>NUCLEOTIDE SEQUENCE [LARGE SCALE GENOMIC DNA]</scope>
    <source>
        <strain evidence="6">Clostridium ultunense strain Esp</strain>
    </source>
</reference>
<dbReference type="PRINTS" id="PR00032">
    <property type="entry name" value="HTHARAC"/>
</dbReference>